<gene>
    <name evidence="1" type="ORF">EOV40_012890</name>
</gene>
<dbReference type="KEGG" id="aoy:EOV40_012890"/>
<dbReference type="Proteomes" id="UP000287027">
    <property type="component" value="Plasmid unnamed1"/>
</dbReference>
<accession>A0A5B9GSY7</accession>
<dbReference type="AlphaFoldDB" id="A0A5B9GSY7"/>
<evidence type="ECO:0000313" key="1">
    <source>
        <dbReference type="EMBL" id="QEE86645.1"/>
    </source>
</evidence>
<organism evidence="1 2">
    <name type="scientific">Acetobacter oryzoeni</name>
    <dbReference type="NCBI Taxonomy" id="2500548"/>
    <lineage>
        <taxon>Bacteria</taxon>
        <taxon>Pseudomonadati</taxon>
        <taxon>Pseudomonadota</taxon>
        <taxon>Alphaproteobacteria</taxon>
        <taxon>Acetobacterales</taxon>
        <taxon>Acetobacteraceae</taxon>
        <taxon>Acetobacter</taxon>
    </lineage>
</organism>
<dbReference type="EMBL" id="CP042809">
    <property type="protein sequence ID" value="QEE86645.1"/>
    <property type="molecule type" value="Genomic_DNA"/>
</dbReference>
<evidence type="ECO:0000313" key="2">
    <source>
        <dbReference type="Proteomes" id="UP000287027"/>
    </source>
</evidence>
<sequence>MHEEFSRGFSSLASLAKEDLPTCVREAIVFLEQHICRVIPDCPHPILRSSLVLTLSFPREQWVHHIETVKYHRRKATSPEKRQITRFLRIIRPILPEVTPEPLHWIPSSTLSNFSRGKKNHSVAS</sequence>
<keyword evidence="1" id="KW-0614">Plasmid</keyword>
<geneLocation type="plasmid" evidence="1 2">
    <name>unnamed1</name>
</geneLocation>
<keyword evidence="2" id="KW-1185">Reference proteome</keyword>
<reference evidence="1 2" key="1">
    <citation type="submission" date="2019-08" db="EMBL/GenBank/DDBJ databases">
        <title>Acetobacter oryzioeni sp. nov., isolated from Korean rice wine vinegar.</title>
        <authorList>
            <person name="Baek J.H."/>
            <person name="Kim K.H."/>
            <person name="Jeon C.O."/>
            <person name="Han D.M."/>
        </authorList>
    </citation>
    <scope>NUCLEOTIDE SEQUENCE [LARGE SCALE GENOMIC DNA]</scope>
    <source>
        <strain evidence="1 2">B6</strain>
        <plasmid evidence="1 2">unnamed1</plasmid>
    </source>
</reference>
<protein>
    <submittedName>
        <fullName evidence="1">Conjugal transfer protein TraA</fullName>
    </submittedName>
</protein>
<proteinExistence type="predicted"/>
<name>A0A5B9GSY7_9PROT</name>